<proteinExistence type="inferred from homology"/>
<comment type="subcellular location">
    <subcellularLocation>
        <location evidence="2">Cell membrane</location>
        <topology evidence="2">Lipid-anchor</topology>
    </subcellularLocation>
</comment>
<dbReference type="GO" id="GO:0015562">
    <property type="term" value="F:efflux transmembrane transporter activity"/>
    <property type="evidence" value="ECO:0007669"/>
    <property type="project" value="InterPro"/>
</dbReference>
<dbReference type="PROSITE" id="PS51257">
    <property type="entry name" value="PROKAR_LIPOPROTEIN"/>
    <property type="match status" value="1"/>
</dbReference>
<evidence type="ECO:0000256" key="2">
    <source>
        <dbReference type="RuleBase" id="RU362097"/>
    </source>
</evidence>
<comment type="caution">
    <text evidence="3">The sequence shown here is derived from an EMBL/GenBank/DDBJ whole genome shotgun (WGS) entry which is preliminary data.</text>
</comment>
<keyword evidence="2" id="KW-0449">Lipoprotein</keyword>
<comment type="similarity">
    <text evidence="1 2">Belongs to the outer membrane factor (OMF) (TC 1.B.17) family.</text>
</comment>
<keyword evidence="2" id="KW-0564">Palmitate</keyword>
<evidence type="ECO:0000313" key="3">
    <source>
        <dbReference type="EMBL" id="KGF46697.1"/>
    </source>
</evidence>
<dbReference type="Gene3D" id="2.20.200.10">
    <property type="entry name" value="Outer membrane efflux proteins (OEP)"/>
    <property type="match status" value="1"/>
</dbReference>
<protein>
    <submittedName>
        <fullName evidence="3">Multidrug transporter</fullName>
    </submittedName>
</protein>
<organism evidence="3 4">
    <name type="scientific">Prevotella disiens DNF00882</name>
    <dbReference type="NCBI Taxonomy" id="1401075"/>
    <lineage>
        <taxon>Bacteria</taxon>
        <taxon>Pseudomonadati</taxon>
        <taxon>Bacteroidota</taxon>
        <taxon>Bacteroidia</taxon>
        <taxon>Bacteroidales</taxon>
        <taxon>Prevotellaceae</taxon>
        <taxon>Prevotella</taxon>
    </lineage>
</organism>
<dbReference type="EMBL" id="JRNR01000130">
    <property type="protein sequence ID" value="KGF46697.1"/>
    <property type="molecule type" value="Genomic_DNA"/>
</dbReference>
<evidence type="ECO:0000313" key="4">
    <source>
        <dbReference type="Proteomes" id="UP000029538"/>
    </source>
</evidence>
<dbReference type="NCBIfam" id="TIGR01845">
    <property type="entry name" value="outer_NodT"/>
    <property type="match status" value="1"/>
</dbReference>
<name>A0A096BVD9_9BACT</name>
<keyword evidence="2" id="KW-1134">Transmembrane beta strand</keyword>
<dbReference type="InterPro" id="IPR010131">
    <property type="entry name" value="MdtP/NodT-like"/>
</dbReference>
<dbReference type="GeneID" id="91082123"/>
<dbReference type="Proteomes" id="UP000029538">
    <property type="component" value="Unassembled WGS sequence"/>
</dbReference>
<dbReference type="PANTHER" id="PTHR30203:SF33">
    <property type="entry name" value="BLR4455 PROTEIN"/>
    <property type="match status" value="1"/>
</dbReference>
<dbReference type="Gene3D" id="1.20.1600.10">
    <property type="entry name" value="Outer membrane efflux proteins (OEP)"/>
    <property type="match status" value="1"/>
</dbReference>
<dbReference type="InterPro" id="IPR003423">
    <property type="entry name" value="OMP_efflux"/>
</dbReference>
<sequence>MKKINIIIIALATLSLTGCKSLYGTYERPEVKTSGIVRNPINADATLEGANDFGILPWRSVFTDSHLQAIIEKALTNNPDLLNAALNIDIAEQQLSTAKLAFLPSVVFAPQGTISHFGDQKEATKSYVLPISASWEIDLFGKLRNEKMAAQMAMIQMQDYKVAVQTRLICNVANLYYTLLMLDRQNQIVTDMADLTKNTWEMMKLQMDYGRARSTSIQSAEAAYYSVQTRAADIKRQIREVENSLSLLMGEPAHSIAHGALDNQQLPSNLSNGVGIELLSNRADVHANEMALAQCFYNIQEARGRFYPSLSIAPTGGWSNGNGMVNPAKILWNVVGNLTQPLFMKGKLKAGLKVAENQYKIAYNKWQNSILTAGAEVSNALVAYNSAQEKGKLYEQQIDILKKNVEHTQMLYRQSSSSYLEVITAQQSLLNAEIAQVQDQFSKLQAIVNLYYALGGGSK</sequence>
<dbReference type="AlphaFoldDB" id="A0A096BVD9"/>
<accession>A0A096BVD9</accession>
<reference evidence="3 4" key="1">
    <citation type="submission" date="2014-07" db="EMBL/GenBank/DDBJ databases">
        <authorList>
            <person name="McCorrison J."/>
            <person name="Sanka R."/>
            <person name="Torralba M."/>
            <person name="Gillis M."/>
            <person name="Haft D.H."/>
            <person name="Methe B."/>
            <person name="Sutton G."/>
            <person name="Nelson K.E."/>
        </authorList>
    </citation>
    <scope>NUCLEOTIDE SEQUENCE [LARGE SCALE GENOMIC DNA]</scope>
    <source>
        <strain evidence="3 4">DNF00882</strain>
    </source>
</reference>
<dbReference type="SUPFAM" id="SSF56954">
    <property type="entry name" value="Outer membrane efflux proteins (OEP)"/>
    <property type="match status" value="1"/>
</dbReference>
<evidence type="ECO:0000256" key="1">
    <source>
        <dbReference type="ARBA" id="ARBA00007613"/>
    </source>
</evidence>
<dbReference type="Pfam" id="PF02321">
    <property type="entry name" value="OEP"/>
    <property type="match status" value="2"/>
</dbReference>
<keyword evidence="2" id="KW-0472">Membrane</keyword>
<gene>
    <name evidence="3" type="ORF">HMPREF0654_10895</name>
</gene>
<dbReference type="PANTHER" id="PTHR30203">
    <property type="entry name" value="OUTER MEMBRANE CATION EFFLUX PROTEIN"/>
    <property type="match status" value="1"/>
</dbReference>
<dbReference type="RefSeq" id="WP_021668747.1">
    <property type="nucleotide sequence ID" value="NZ_JRNR01000130.1"/>
</dbReference>
<keyword evidence="2" id="KW-0812">Transmembrane</keyword>
<dbReference type="GO" id="GO:0005886">
    <property type="term" value="C:plasma membrane"/>
    <property type="evidence" value="ECO:0007669"/>
    <property type="project" value="UniProtKB-SubCell"/>
</dbReference>